<protein>
    <submittedName>
        <fullName evidence="1">Uncharacterized protein</fullName>
    </submittedName>
</protein>
<reference evidence="1 2" key="1">
    <citation type="journal article" date="2021" name="Elife">
        <title>Chloroplast acquisition without the gene transfer in kleptoplastic sea slugs, Plakobranchus ocellatus.</title>
        <authorList>
            <person name="Maeda T."/>
            <person name="Takahashi S."/>
            <person name="Yoshida T."/>
            <person name="Shimamura S."/>
            <person name="Takaki Y."/>
            <person name="Nagai Y."/>
            <person name="Toyoda A."/>
            <person name="Suzuki Y."/>
            <person name="Arimoto A."/>
            <person name="Ishii H."/>
            <person name="Satoh N."/>
            <person name="Nishiyama T."/>
            <person name="Hasebe M."/>
            <person name="Maruyama T."/>
            <person name="Minagawa J."/>
            <person name="Obokata J."/>
            <person name="Shigenobu S."/>
        </authorList>
    </citation>
    <scope>NUCLEOTIDE SEQUENCE [LARGE SCALE GENOMIC DNA]</scope>
</reference>
<evidence type="ECO:0000313" key="1">
    <source>
        <dbReference type="EMBL" id="GFO23253.1"/>
    </source>
</evidence>
<accession>A0AAV4BVL1</accession>
<dbReference type="AlphaFoldDB" id="A0AAV4BVL1"/>
<sequence>MGMRNGVEVKQAGRWKKVYVWPCSKVFNEIQSLLLEDMSRIRPREHNIWSHSATEHIKPCSKVFNEIQSLLLEDVSRIRPREHNIWSNSATEHIKYVNSASSKDRGKEKK</sequence>
<proteinExistence type="predicted"/>
<dbReference type="EMBL" id="BLXT01005502">
    <property type="protein sequence ID" value="GFO23253.1"/>
    <property type="molecule type" value="Genomic_DNA"/>
</dbReference>
<comment type="caution">
    <text evidence="1">The sequence shown here is derived from an EMBL/GenBank/DDBJ whole genome shotgun (WGS) entry which is preliminary data.</text>
</comment>
<dbReference type="Proteomes" id="UP000735302">
    <property type="component" value="Unassembled WGS sequence"/>
</dbReference>
<organism evidence="1 2">
    <name type="scientific">Plakobranchus ocellatus</name>
    <dbReference type="NCBI Taxonomy" id="259542"/>
    <lineage>
        <taxon>Eukaryota</taxon>
        <taxon>Metazoa</taxon>
        <taxon>Spiralia</taxon>
        <taxon>Lophotrochozoa</taxon>
        <taxon>Mollusca</taxon>
        <taxon>Gastropoda</taxon>
        <taxon>Heterobranchia</taxon>
        <taxon>Euthyneura</taxon>
        <taxon>Panpulmonata</taxon>
        <taxon>Sacoglossa</taxon>
        <taxon>Placobranchoidea</taxon>
        <taxon>Plakobranchidae</taxon>
        <taxon>Plakobranchus</taxon>
    </lineage>
</organism>
<gene>
    <name evidence="1" type="ORF">PoB_004975800</name>
</gene>
<keyword evidence="2" id="KW-1185">Reference proteome</keyword>
<name>A0AAV4BVL1_9GAST</name>
<evidence type="ECO:0000313" key="2">
    <source>
        <dbReference type="Proteomes" id="UP000735302"/>
    </source>
</evidence>